<feature type="compositionally biased region" description="Pro residues" evidence="1">
    <location>
        <begin position="170"/>
        <end position="181"/>
    </location>
</feature>
<keyword evidence="2" id="KW-0472">Membrane</keyword>
<name>A0ABN7BE79_9HEMI</name>
<keyword evidence="2" id="KW-1133">Transmembrane helix</keyword>
<dbReference type="EMBL" id="AP028922">
    <property type="protein sequence ID" value="BET02672.1"/>
    <property type="molecule type" value="Genomic_DNA"/>
</dbReference>
<reference evidence="3 4" key="1">
    <citation type="submission" date="2023-09" db="EMBL/GenBank/DDBJ databases">
        <title>Nesidiocoris tenuis whole genome shotgun sequence.</title>
        <authorList>
            <person name="Shibata T."/>
            <person name="Shimoda M."/>
            <person name="Kobayashi T."/>
            <person name="Uehara T."/>
        </authorList>
    </citation>
    <scope>NUCLEOTIDE SEQUENCE [LARGE SCALE GENOMIC DNA]</scope>
    <source>
        <strain evidence="3 4">Japan</strain>
    </source>
</reference>
<evidence type="ECO:0008006" key="5">
    <source>
        <dbReference type="Google" id="ProtNLM"/>
    </source>
</evidence>
<protein>
    <recommendedName>
        <fullName evidence="5">TLC domain-containing protein</fullName>
    </recommendedName>
</protein>
<organism evidence="3 4">
    <name type="scientific">Nesidiocoris tenuis</name>
    <dbReference type="NCBI Taxonomy" id="355587"/>
    <lineage>
        <taxon>Eukaryota</taxon>
        <taxon>Metazoa</taxon>
        <taxon>Ecdysozoa</taxon>
        <taxon>Arthropoda</taxon>
        <taxon>Hexapoda</taxon>
        <taxon>Insecta</taxon>
        <taxon>Pterygota</taxon>
        <taxon>Neoptera</taxon>
        <taxon>Paraneoptera</taxon>
        <taxon>Hemiptera</taxon>
        <taxon>Heteroptera</taxon>
        <taxon>Panheteroptera</taxon>
        <taxon>Cimicomorpha</taxon>
        <taxon>Miridae</taxon>
        <taxon>Dicyphina</taxon>
        <taxon>Nesidiocoris</taxon>
    </lineage>
</organism>
<sequence length="181" mass="20443">MIAATYWYFKGFKCSENCQTANLCSQLGAWLITSAVVIRLSPYELVPLALSKCTRIHCLYNVIAAIAYSHIALCYVWMELAAAMLRIFDNLDEKARKVGLGMLTDNALFTLRRHDGYVNMFTFMAWIFFIASLRAWLKNLVTRRPIECQVGQRPVCGDESSDSGDFSPTDCPPLPNIAPMR</sequence>
<evidence type="ECO:0000313" key="4">
    <source>
        <dbReference type="Proteomes" id="UP001307889"/>
    </source>
</evidence>
<evidence type="ECO:0000313" key="3">
    <source>
        <dbReference type="EMBL" id="BET02672.1"/>
    </source>
</evidence>
<dbReference type="Proteomes" id="UP001307889">
    <property type="component" value="Chromosome 14"/>
</dbReference>
<gene>
    <name evidence="3" type="ORF">NTJ_15486</name>
</gene>
<feature type="transmembrane region" description="Helical" evidence="2">
    <location>
        <begin position="117"/>
        <end position="137"/>
    </location>
</feature>
<keyword evidence="4" id="KW-1185">Reference proteome</keyword>
<evidence type="ECO:0000256" key="2">
    <source>
        <dbReference type="SAM" id="Phobius"/>
    </source>
</evidence>
<proteinExistence type="predicted"/>
<keyword evidence="2" id="KW-0812">Transmembrane</keyword>
<evidence type="ECO:0000256" key="1">
    <source>
        <dbReference type="SAM" id="MobiDB-lite"/>
    </source>
</evidence>
<feature type="region of interest" description="Disordered" evidence="1">
    <location>
        <begin position="158"/>
        <end position="181"/>
    </location>
</feature>
<feature type="transmembrane region" description="Helical" evidence="2">
    <location>
        <begin position="58"/>
        <end position="78"/>
    </location>
</feature>
<accession>A0ABN7BE79</accession>